<dbReference type="AlphaFoldDB" id="A0ABD2YUY0"/>
<protein>
    <recommendedName>
        <fullName evidence="3">Aminotransferase-like plant mobile domain-containing protein</fullName>
    </recommendedName>
</protein>
<proteinExistence type="predicted"/>
<keyword evidence="2" id="KW-1185">Reference proteome</keyword>
<reference evidence="1 2" key="1">
    <citation type="submission" date="2024-11" db="EMBL/GenBank/DDBJ databases">
        <title>A near-complete genome assembly of Cinchona calisaya.</title>
        <authorList>
            <person name="Lian D.C."/>
            <person name="Zhao X.W."/>
            <person name="Wei L."/>
        </authorList>
    </citation>
    <scope>NUCLEOTIDE SEQUENCE [LARGE SCALE GENOMIC DNA]</scope>
    <source>
        <tissue evidence="1">Nenye</tissue>
    </source>
</reference>
<dbReference type="Proteomes" id="UP001630127">
    <property type="component" value="Unassembled WGS sequence"/>
</dbReference>
<name>A0ABD2YUY0_9GENT</name>
<accession>A0ABD2YUY0</accession>
<comment type="caution">
    <text evidence="1">The sequence shown here is derived from an EMBL/GenBank/DDBJ whole genome shotgun (WGS) entry which is preliminary data.</text>
</comment>
<evidence type="ECO:0000313" key="2">
    <source>
        <dbReference type="Proteomes" id="UP001630127"/>
    </source>
</evidence>
<dbReference type="EMBL" id="JBJUIK010000012">
    <property type="protein sequence ID" value="KAL3510371.1"/>
    <property type="molecule type" value="Genomic_DNA"/>
</dbReference>
<evidence type="ECO:0000313" key="1">
    <source>
        <dbReference type="EMBL" id="KAL3510371.1"/>
    </source>
</evidence>
<gene>
    <name evidence="1" type="ORF">ACH5RR_029772</name>
</gene>
<evidence type="ECO:0008006" key="3">
    <source>
        <dbReference type="Google" id="ProtNLM"/>
    </source>
</evidence>
<organism evidence="1 2">
    <name type="scientific">Cinchona calisaya</name>
    <dbReference type="NCBI Taxonomy" id="153742"/>
    <lineage>
        <taxon>Eukaryota</taxon>
        <taxon>Viridiplantae</taxon>
        <taxon>Streptophyta</taxon>
        <taxon>Embryophyta</taxon>
        <taxon>Tracheophyta</taxon>
        <taxon>Spermatophyta</taxon>
        <taxon>Magnoliopsida</taxon>
        <taxon>eudicotyledons</taxon>
        <taxon>Gunneridae</taxon>
        <taxon>Pentapetalae</taxon>
        <taxon>asterids</taxon>
        <taxon>lamiids</taxon>
        <taxon>Gentianales</taxon>
        <taxon>Rubiaceae</taxon>
        <taxon>Cinchonoideae</taxon>
        <taxon>Cinchoneae</taxon>
        <taxon>Cinchona</taxon>
    </lineage>
</organism>
<sequence>MQIKDSETHEHCFQLLDDKRGSSGHDLSLQTLPPAIGDLAIKIDLLDASSHFPEWWIKSTKLVTGPSSFLTSKEVHVLLSHDHGGEQSTNKFLLPFAQTISDKTAWDALASNFSETCYIACYWEWVEEVLSRHNKVLLDAKIYDAVHASLFTYDYCDNVLNAFLKLWYHMTNTLHSSTSKLAISLWDLRKLGGLPIHGTFYDKVAPSADELCGTSTDEKPWFRQVAFIYSLPFINSQKEQKMFGLLTGFNFDYKAKVDINHPHLESIGEEFHQSRGQHTIQVESLTMTVRSRLMIKPSSS</sequence>